<evidence type="ECO:0000256" key="10">
    <source>
        <dbReference type="SAM" id="MobiDB-lite"/>
    </source>
</evidence>
<keyword evidence="9" id="KW-0326">Glycosidase</keyword>
<evidence type="ECO:0000313" key="12">
    <source>
        <dbReference type="EMBL" id="CEQ38828.1"/>
    </source>
</evidence>
<feature type="region of interest" description="Disordered" evidence="10">
    <location>
        <begin position="927"/>
        <end position="989"/>
    </location>
</feature>
<evidence type="ECO:0000256" key="7">
    <source>
        <dbReference type="PIRSR" id="PIRSR601382-2"/>
    </source>
</evidence>
<feature type="active site" description="Proton donor" evidence="6">
    <location>
        <position position="470"/>
    </location>
</feature>
<evidence type="ECO:0000256" key="11">
    <source>
        <dbReference type="SAM" id="Phobius"/>
    </source>
</evidence>
<comment type="pathway">
    <text evidence="2">Protein modification; protein glycosylation.</text>
</comment>
<dbReference type="SUPFAM" id="SSF48225">
    <property type="entry name" value="Seven-hairpin glycosidases"/>
    <property type="match status" value="1"/>
</dbReference>
<dbReference type="InterPro" id="IPR012341">
    <property type="entry name" value="6hp_glycosidase-like_sf"/>
</dbReference>
<dbReference type="InterPro" id="IPR001382">
    <property type="entry name" value="Glyco_hydro_47"/>
</dbReference>
<comment type="cofactor">
    <cofactor evidence="1 7">
        <name>Ca(2+)</name>
        <dbReference type="ChEBI" id="CHEBI:29108"/>
    </cofactor>
</comment>
<evidence type="ECO:0000256" key="4">
    <source>
        <dbReference type="ARBA" id="ARBA00022801"/>
    </source>
</evidence>
<dbReference type="GO" id="GO:0005783">
    <property type="term" value="C:endoplasmic reticulum"/>
    <property type="evidence" value="ECO:0007669"/>
    <property type="project" value="TreeGrafter"/>
</dbReference>
<dbReference type="OrthoDB" id="8118055at2759"/>
<proteinExistence type="inferred from homology"/>
<evidence type="ECO:0000256" key="6">
    <source>
        <dbReference type="PIRSR" id="PIRSR601382-1"/>
    </source>
</evidence>
<name>A0A0D6EGC9_SPOSA</name>
<dbReference type="GO" id="GO:0004571">
    <property type="term" value="F:mannosyl-oligosaccharide 1,2-alpha-mannosidase activity"/>
    <property type="evidence" value="ECO:0007669"/>
    <property type="project" value="InterPro"/>
</dbReference>
<keyword evidence="5 8" id="KW-1015">Disulfide bond</keyword>
<dbReference type="AlphaFoldDB" id="A0A0D6EGC9"/>
<evidence type="ECO:0000256" key="5">
    <source>
        <dbReference type="ARBA" id="ARBA00023157"/>
    </source>
</evidence>
<dbReference type="PRINTS" id="PR00747">
    <property type="entry name" value="GLYHDRLASE47"/>
</dbReference>
<reference evidence="13" key="1">
    <citation type="submission" date="2015-02" db="EMBL/GenBank/DDBJ databases">
        <authorList>
            <person name="Gon?alves P."/>
        </authorList>
    </citation>
    <scope>NUCLEOTIDE SEQUENCE [LARGE SCALE GENOMIC DNA]</scope>
</reference>
<dbReference type="InterPro" id="IPR036026">
    <property type="entry name" value="Seven-hairpin_glycosidases"/>
</dbReference>
<protein>
    <recommendedName>
        <fullName evidence="9">alpha-1,2-Mannosidase</fullName>
        <ecNumber evidence="9">3.2.1.-</ecNumber>
    </recommendedName>
</protein>
<feature type="active site" evidence="6">
    <location>
        <position position="619"/>
    </location>
</feature>
<dbReference type="GO" id="GO:0016020">
    <property type="term" value="C:membrane"/>
    <property type="evidence" value="ECO:0007669"/>
    <property type="project" value="InterPro"/>
</dbReference>
<dbReference type="PANTHER" id="PTHR11742">
    <property type="entry name" value="MANNOSYL-OLIGOSACCHARIDE ALPHA-1,2-MANNOSIDASE-RELATED"/>
    <property type="match status" value="1"/>
</dbReference>
<evidence type="ECO:0000256" key="3">
    <source>
        <dbReference type="ARBA" id="ARBA00007658"/>
    </source>
</evidence>
<dbReference type="Proteomes" id="UP000243876">
    <property type="component" value="Unassembled WGS sequence"/>
</dbReference>
<keyword evidence="4 9" id="KW-0378">Hydrolase</keyword>
<keyword evidence="11" id="KW-0812">Transmembrane</keyword>
<evidence type="ECO:0000256" key="1">
    <source>
        <dbReference type="ARBA" id="ARBA00001913"/>
    </source>
</evidence>
<feature type="binding site" evidence="7">
    <location>
        <position position="855"/>
    </location>
    <ligand>
        <name>Ca(2+)</name>
        <dbReference type="ChEBI" id="CHEBI:29108"/>
    </ligand>
</feature>
<keyword evidence="13" id="KW-1185">Reference proteome</keyword>
<dbReference type="GO" id="GO:0036503">
    <property type="term" value="P:ERAD pathway"/>
    <property type="evidence" value="ECO:0007669"/>
    <property type="project" value="UniProtKB-ARBA"/>
</dbReference>
<keyword evidence="11" id="KW-0472">Membrane</keyword>
<evidence type="ECO:0000313" key="13">
    <source>
        <dbReference type="Proteomes" id="UP000243876"/>
    </source>
</evidence>
<feature type="active site" description="Proton donor" evidence="6">
    <location>
        <position position="722"/>
    </location>
</feature>
<feature type="region of interest" description="Disordered" evidence="10">
    <location>
        <begin position="743"/>
        <end position="763"/>
    </location>
</feature>
<feature type="disulfide bond" evidence="8">
    <location>
        <begin position="679"/>
        <end position="708"/>
    </location>
</feature>
<accession>A0A0D6EGC9</accession>
<feature type="transmembrane region" description="Helical" evidence="11">
    <location>
        <begin position="47"/>
        <end position="67"/>
    </location>
</feature>
<evidence type="ECO:0000256" key="8">
    <source>
        <dbReference type="PIRSR" id="PIRSR601382-3"/>
    </source>
</evidence>
<organism evidence="12 13">
    <name type="scientific">Sporidiobolus salmonicolor</name>
    <name type="common">Yeast-like fungus</name>
    <name type="synonym">Sporobolomyces salmonicolor</name>
    <dbReference type="NCBI Taxonomy" id="5005"/>
    <lineage>
        <taxon>Eukaryota</taxon>
        <taxon>Fungi</taxon>
        <taxon>Dikarya</taxon>
        <taxon>Basidiomycota</taxon>
        <taxon>Pucciniomycotina</taxon>
        <taxon>Microbotryomycetes</taxon>
        <taxon>Sporidiobolales</taxon>
        <taxon>Sporidiobolaceae</taxon>
        <taxon>Sporobolomyces</taxon>
    </lineage>
</organism>
<feature type="active site" evidence="6">
    <location>
        <position position="769"/>
    </location>
</feature>
<dbReference type="EMBL" id="CENE01000001">
    <property type="protein sequence ID" value="CEQ38828.1"/>
    <property type="molecule type" value="Genomic_DNA"/>
</dbReference>
<evidence type="ECO:0000256" key="9">
    <source>
        <dbReference type="RuleBase" id="RU361193"/>
    </source>
</evidence>
<dbReference type="EC" id="3.2.1.-" evidence="9"/>
<dbReference type="PANTHER" id="PTHR11742:SF103">
    <property type="entry name" value="ENDOPLASMIC RETICULUM MANNOSIDASE MNL2-RELATED"/>
    <property type="match status" value="1"/>
</dbReference>
<keyword evidence="7" id="KW-0106">Calcium</keyword>
<dbReference type="GO" id="GO:0005975">
    <property type="term" value="P:carbohydrate metabolic process"/>
    <property type="evidence" value="ECO:0007669"/>
    <property type="project" value="InterPro"/>
</dbReference>
<dbReference type="GO" id="GO:0005509">
    <property type="term" value="F:calcium ion binding"/>
    <property type="evidence" value="ECO:0007669"/>
    <property type="project" value="InterPro"/>
</dbReference>
<dbReference type="Pfam" id="PF01532">
    <property type="entry name" value="Glyco_hydro_47"/>
    <property type="match status" value="2"/>
</dbReference>
<dbReference type="InterPro" id="IPR050749">
    <property type="entry name" value="Glycosyl_Hydrolase_47"/>
</dbReference>
<gene>
    <name evidence="12" type="primary">SPOSA6832_00305</name>
</gene>
<evidence type="ECO:0000256" key="2">
    <source>
        <dbReference type="ARBA" id="ARBA00004922"/>
    </source>
</evidence>
<sequence length="989" mass="109672">MGYQRPYEFDYEAGSDASVYSAGGAQPGSLGAALLAVTRVRGVKHKVIIALGALGVLWLLYVARFFFPRRSVLLRNAQLKRASRGVRLARLATDPTLRYLSTRAWGPRHDRPLHWHHSFPPPPPAPYVDDGIPPLPKPVENDPHRGVFHGVPPPTTTAQQPDYPTQLPVPKLETAELPIVNLEQFVQPRRKIRPAHPDPWADVTDPEFQGREWLSEDRFGSDEKGWRAMQDPPERDAPPAKYLLKAFEYAAAVAGRGPNGEKLPLAPGMAFDERTGRPKRLPHEMLKLGKDAGWKPPKGYRVSELGTGKMRERDMPLVQFEGVPEGEDDPESEREVEQRQRRDWVKRAFMHSWSSYQRFSYGHDEISPVSNLWSDNYNGWGATLVDNLDTLLIMNLSHEYNLAREHVAAIDFTYLVPTGSKTFSTDLPPLSSLDLSSSTVDGPKPPTRWVDARLSAATDPKSPTTIPLFETTIRYLGGLLSAYELSGDPLMLERATELGDWLLPSMATSHGLCVPRYTMGLNPDGQKIGRAVLAEVGSLTLEMTKLSMLTGNEIYYQAAQRAMDTLDTHFAPAQSPPKDPKAAAGPLYRGRLGTLLPAWVDPSHPALLQGEYGFGGLMDSYYEYLIKQAQLTSFSHEQYPRMYVEAIESAYEYLIRRIEVVPGREDLAIIGNMLQHLTCFAGGMLGLGARLLGRPQDLETGINVTEACAWVYESSETGVGGEATTFYDPNEPARWVVVNGADGVSKERSPRGTPTGVRSANKRQIGRPETIESVFYMWRLTGDRKWQDRGWQMFTSWVEHSITEAGFATIADIGRVPVKKDDSQESFVTAETLKYYYLLFSPRGFMSLDSWTFTTEAHPLWIPKPSAPRPPSYLWTGPDSSSSSSSASFVSQMGEGTWVQKWARVQQAAKLAGGVSASWAAQDQAAAGMDRIGARPPGQAERRPFVRPSEEELEEARRRDREGAKEVEKKVAPGGAMGGGGRGMGGRPA</sequence>
<keyword evidence="7" id="KW-0479">Metal-binding</keyword>
<keyword evidence="11" id="KW-1133">Transmembrane helix</keyword>
<comment type="similarity">
    <text evidence="3 9">Belongs to the glycosyl hydrolase 47 family.</text>
</comment>
<dbReference type="Gene3D" id="1.50.10.10">
    <property type="match status" value="1"/>
</dbReference>
<feature type="compositionally biased region" description="Basic and acidic residues" evidence="10">
    <location>
        <begin position="940"/>
        <end position="971"/>
    </location>
</feature>
<feature type="compositionally biased region" description="Gly residues" evidence="10">
    <location>
        <begin position="975"/>
        <end position="989"/>
    </location>
</feature>